<gene>
    <name evidence="2" type="ORF">PB1_14639</name>
</gene>
<dbReference type="Gene3D" id="3.20.20.190">
    <property type="entry name" value="Phosphatidylinositol (PI) phosphodiesterase"/>
    <property type="match status" value="1"/>
</dbReference>
<sequence length="245" mass="28319">MTMIFAHRGYSAKFPENTMQAFIEAEKAGADALEIDVQLTKDGEVVIIHDEKVDRVTNGQGYVKEFTYKELRKLDAGFHKKTTAKMEPIPSLEELLEWMTTNRLICNIELKNNFFPYEGIEEKVIKMVRKYNLSNRIIISSFNHYSIVYSYRLAPEIEIAPLYSENLYMPWVYAKSIRAKGIHPKLITATDEVILASIENGIQIRPYTVNKEDDMKRLFSIRCSALITDEPKKAMKIRQQIQSAI</sequence>
<accession>I3DX33</accession>
<dbReference type="OrthoDB" id="384721at2"/>
<dbReference type="eggNOG" id="COG0584">
    <property type="taxonomic scope" value="Bacteria"/>
</dbReference>
<comment type="caution">
    <text evidence="2">The sequence shown here is derived from an EMBL/GenBank/DDBJ whole genome shotgun (WGS) entry which is preliminary data.</text>
</comment>
<dbReference type="InterPro" id="IPR017946">
    <property type="entry name" value="PLC-like_Pdiesterase_TIM-brl"/>
</dbReference>
<dbReference type="GO" id="GO:0006629">
    <property type="term" value="P:lipid metabolic process"/>
    <property type="evidence" value="ECO:0007669"/>
    <property type="project" value="InterPro"/>
</dbReference>
<dbReference type="Pfam" id="PF03009">
    <property type="entry name" value="GDPD"/>
    <property type="match status" value="1"/>
</dbReference>
<evidence type="ECO:0000259" key="1">
    <source>
        <dbReference type="PROSITE" id="PS51704"/>
    </source>
</evidence>
<dbReference type="RefSeq" id="WP_004437696.1">
    <property type="nucleotide sequence ID" value="NZ_AFEU01000003.1"/>
</dbReference>
<feature type="domain" description="GP-PDE" evidence="1">
    <location>
        <begin position="2"/>
        <end position="238"/>
    </location>
</feature>
<dbReference type="PROSITE" id="PS51704">
    <property type="entry name" value="GP_PDE"/>
    <property type="match status" value="1"/>
</dbReference>
<protein>
    <submittedName>
        <fullName evidence="2">Glycerophosphoryl diester phosphodiesterase family protein</fullName>
    </submittedName>
</protein>
<dbReference type="InterPro" id="IPR030395">
    <property type="entry name" value="GP_PDE_dom"/>
</dbReference>
<dbReference type="PANTHER" id="PTHR46211">
    <property type="entry name" value="GLYCEROPHOSPHORYL DIESTER PHOSPHODIESTERASE"/>
    <property type="match status" value="1"/>
</dbReference>
<dbReference type="Proteomes" id="UP000010523">
    <property type="component" value="Unassembled WGS sequence"/>
</dbReference>
<evidence type="ECO:0000313" key="2">
    <source>
        <dbReference type="EMBL" id="EIJ78804.1"/>
    </source>
</evidence>
<proteinExistence type="predicted"/>
<name>I3DX33_BACMT</name>
<dbReference type="SUPFAM" id="SSF51695">
    <property type="entry name" value="PLC-like phosphodiesterases"/>
    <property type="match status" value="1"/>
</dbReference>
<dbReference type="AlphaFoldDB" id="I3DX33"/>
<organism evidence="2 3">
    <name type="scientific">Bacillus methanolicus PB1</name>
    <dbReference type="NCBI Taxonomy" id="997296"/>
    <lineage>
        <taxon>Bacteria</taxon>
        <taxon>Bacillati</taxon>
        <taxon>Bacillota</taxon>
        <taxon>Bacilli</taxon>
        <taxon>Bacillales</taxon>
        <taxon>Bacillaceae</taxon>
        <taxon>Bacillus</taxon>
    </lineage>
</organism>
<reference evidence="2 3" key="1">
    <citation type="journal article" date="2012" name="Appl. Environ. Microbiol.">
        <title>Genome Sequence of Thermotolerant Bacillus methanolicus: Features and Regulation Related to Methylotrophy and Production of L-Lysine and L-Glutamate from Methanol.</title>
        <authorList>
            <person name="Heggeset T.M."/>
            <person name="Krog A."/>
            <person name="Balzer S."/>
            <person name="Wentzel A."/>
            <person name="Ellingsen T.E."/>
            <person name="Brautaset T."/>
        </authorList>
    </citation>
    <scope>NUCLEOTIDE SEQUENCE [LARGE SCALE GENOMIC DNA]</scope>
    <source>
        <strain evidence="2 3">PB1</strain>
    </source>
</reference>
<keyword evidence="3" id="KW-1185">Reference proteome</keyword>
<dbReference type="PANTHER" id="PTHR46211:SF1">
    <property type="entry name" value="GLYCEROPHOSPHODIESTER PHOSPHODIESTERASE, CYTOPLASMIC"/>
    <property type="match status" value="1"/>
</dbReference>
<dbReference type="PATRIC" id="fig|997296.3.peg.3088"/>
<dbReference type="EMBL" id="AFEU01000003">
    <property type="protein sequence ID" value="EIJ78804.1"/>
    <property type="molecule type" value="Genomic_DNA"/>
</dbReference>
<dbReference type="STRING" id="997296.PB1_14639"/>
<dbReference type="CDD" id="cd08563">
    <property type="entry name" value="GDPD_TtGDE_like"/>
    <property type="match status" value="1"/>
</dbReference>
<dbReference type="GO" id="GO:0008081">
    <property type="term" value="F:phosphoric diester hydrolase activity"/>
    <property type="evidence" value="ECO:0007669"/>
    <property type="project" value="InterPro"/>
</dbReference>
<evidence type="ECO:0000313" key="3">
    <source>
        <dbReference type="Proteomes" id="UP000010523"/>
    </source>
</evidence>